<feature type="domain" description="Argininosuccinate lyase C-terminal" evidence="8">
    <location>
        <begin position="363"/>
        <end position="431"/>
    </location>
</feature>
<sequence>MKLWGGRFAKEADRAMERFNASIAFDKRLYRQDIEGSIAHTSMLAKCGIISEQDGRVIIEGLKNILNDIESGQLKISEDIEDIHTFIEQQLTDRIGDAGRRLHTARSRNDQVALDMRMYMKEAIRGIQRSLLSLMQIITDKAQDHIDAIMPGYTHMQRAQPVTLGHHLMAYFQMLKRDYERLDDCYKRTDVMPLGSGALATSTYPIDREYVAQQLGFGAVSENSMDAVSDRDFAIEFCCCAAMIGMHLSRFCEELVLWSSVEFNFIEMDDAFSTGSSIMPQKKNPDVAELIRGKTGRLYGDLMTLLTVMKGLPLAYNKDMQEDKEAVFDAVDTLAISIPIFSAMLDTASFHEDVMLKAAQGGFTNATDAADYLVKKGMPFRQAHEVIGRLVVYCLDNGKDLSDLSLEEYRGFSDLFDEDVMQAISLDTCVQNRKVYGGPARQSLSVAIEHAKAFIRQHQNSDN</sequence>
<protein>
    <recommendedName>
        <fullName evidence="2 6">Argininosuccinate lyase</fullName>
        <shortName evidence="6">ASAL</shortName>
        <ecNumber evidence="2 6">4.3.2.1</ecNumber>
    </recommendedName>
    <alternativeName>
        <fullName evidence="6">Arginosuccinase</fullName>
    </alternativeName>
</protein>
<dbReference type="GO" id="GO:0005829">
    <property type="term" value="C:cytosol"/>
    <property type="evidence" value="ECO:0007669"/>
    <property type="project" value="TreeGrafter"/>
</dbReference>
<proteinExistence type="inferred from homology"/>
<dbReference type="FunFam" id="1.10.275.10:FF:000002">
    <property type="entry name" value="Argininosuccinate lyase"/>
    <property type="match status" value="1"/>
</dbReference>
<evidence type="ECO:0000256" key="1">
    <source>
        <dbReference type="ARBA" id="ARBA00004941"/>
    </source>
</evidence>
<dbReference type="Gene3D" id="1.20.200.10">
    <property type="entry name" value="Fumarase/aspartase (Central domain)"/>
    <property type="match status" value="1"/>
</dbReference>
<dbReference type="PROSITE" id="PS00163">
    <property type="entry name" value="FUMARATE_LYASES"/>
    <property type="match status" value="1"/>
</dbReference>
<keyword evidence="10" id="KW-1185">Reference proteome</keyword>
<dbReference type="InterPro" id="IPR009049">
    <property type="entry name" value="Argininosuccinate_lyase"/>
</dbReference>
<evidence type="ECO:0000256" key="6">
    <source>
        <dbReference type="HAMAP-Rule" id="MF_00006"/>
    </source>
</evidence>
<dbReference type="OrthoDB" id="9769623at2"/>
<dbReference type="FunFam" id="1.10.40.30:FF:000001">
    <property type="entry name" value="Argininosuccinate lyase"/>
    <property type="match status" value="1"/>
</dbReference>
<comment type="pathway">
    <text evidence="1 6">Amino-acid biosynthesis; L-arginine biosynthesis; L-arginine from L-ornithine and carbamoyl phosphate: step 3/3.</text>
</comment>
<dbReference type="PRINTS" id="PR00145">
    <property type="entry name" value="ARGSUCLYASE"/>
</dbReference>
<evidence type="ECO:0000256" key="2">
    <source>
        <dbReference type="ARBA" id="ARBA00012338"/>
    </source>
</evidence>
<keyword evidence="6" id="KW-0963">Cytoplasm</keyword>
<dbReference type="InterPro" id="IPR022761">
    <property type="entry name" value="Fumarate_lyase_N"/>
</dbReference>
<keyword evidence="4 6" id="KW-0028">Amino-acid biosynthesis</keyword>
<dbReference type="UniPathway" id="UPA00068">
    <property type="reaction ID" value="UER00114"/>
</dbReference>
<comment type="subcellular location">
    <subcellularLocation>
        <location evidence="6">Cytoplasm</location>
    </subcellularLocation>
</comment>
<dbReference type="InterPro" id="IPR029419">
    <property type="entry name" value="Arg_succ_lyase_C"/>
</dbReference>
<dbReference type="HOGENOM" id="CLU_027272_2_3_9"/>
<dbReference type="HAMAP" id="MF_00006">
    <property type="entry name" value="Arg_succ_lyase"/>
    <property type="match status" value="1"/>
</dbReference>
<dbReference type="InterPro" id="IPR024083">
    <property type="entry name" value="Fumarase/histidase_N"/>
</dbReference>
<evidence type="ECO:0000259" key="7">
    <source>
        <dbReference type="Pfam" id="PF00206"/>
    </source>
</evidence>
<reference evidence="9 10" key="2">
    <citation type="journal article" date="2011" name="Stand. Genomic Sci.">
        <title>Complete genome sequence of Mahella australiensis type strain (50-1 BON).</title>
        <authorList>
            <person name="Sikorski J."/>
            <person name="Teshima H."/>
            <person name="Nolan M."/>
            <person name="Lucas S."/>
            <person name="Hammon N."/>
            <person name="Deshpande S."/>
            <person name="Cheng J.F."/>
            <person name="Pitluck S."/>
            <person name="Liolios K."/>
            <person name="Pagani I."/>
            <person name="Ivanova N."/>
            <person name="Huntemann M."/>
            <person name="Mavromatis K."/>
            <person name="Ovchinikova G."/>
            <person name="Pati A."/>
            <person name="Tapia R."/>
            <person name="Han C."/>
            <person name="Goodwin L."/>
            <person name="Chen A."/>
            <person name="Palaniappan K."/>
            <person name="Land M."/>
            <person name="Hauser L."/>
            <person name="Ngatchou-Djao O.D."/>
            <person name="Rohde M."/>
            <person name="Pukall R."/>
            <person name="Spring S."/>
            <person name="Abt B."/>
            <person name="Goker M."/>
            <person name="Detter J.C."/>
            <person name="Woyke T."/>
            <person name="Bristow J."/>
            <person name="Markowitz V."/>
            <person name="Hugenholtz P."/>
            <person name="Eisen J.A."/>
            <person name="Kyrpides N.C."/>
            <person name="Klenk H.P."/>
            <person name="Lapidus A."/>
        </authorList>
    </citation>
    <scope>NUCLEOTIDE SEQUENCE [LARGE SCALE GENOMIC DNA]</scope>
    <source>
        <strain evidence="10">DSM 15567 / CIP 107919 / 50-1 BON</strain>
    </source>
</reference>
<dbReference type="InterPro" id="IPR008948">
    <property type="entry name" value="L-Aspartase-like"/>
</dbReference>
<accession>F4A1M9</accession>
<dbReference type="GO" id="GO:0004056">
    <property type="term" value="F:argininosuccinate lyase activity"/>
    <property type="evidence" value="ECO:0007669"/>
    <property type="project" value="UniProtKB-UniRule"/>
</dbReference>
<dbReference type="NCBIfam" id="TIGR00838">
    <property type="entry name" value="argH"/>
    <property type="match status" value="1"/>
</dbReference>
<evidence type="ECO:0000256" key="4">
    <source>
        <dbReference type="ARBA" id="ARBA00022605"/>
    </source>
</evidence>
<evidence type="ECO:0000313" key="10">
    <source>
        <dbReference type="Proteomes" id="UP000008457"/>
    </source>
</evidence>
<evidence type="ECO:0000313" key="9">
    <source>
        <dbReference type="EMBL" id="AEE97079.1"/>
    </source>
</evidence>
<dbReference type="EMBL" id="CP002360">
    <property type="protein sequence ID" value="AEE97079.1"/>
    <property type="molecule type" value="Genomic_DNA"/>
</dbReference>
<dbReference type="PANTHER" id="PTHR43814">
    <property type="entry name" value="ARGININOSUCCINATE LYASE"/>
    <property type="match status" value="1"/>
</dbReference>
<comment type="catalytic activity">
    <reaction evidence="6">
        <text>2-(N(omega)-L-arginino)succinate = fumarate + L-arginine</text>
        <dbReference type="Rhea" id="RHEA:24020"/>
        <dbReference type="ChEBI" id="CHEBI:29806"/>
        <dbReference type="ChEBI" id="CHEBI:32682"/>
        <dbReference type="ChEBI" id="CHEBI:57472"/>
        <dbReference type="EC" id="4.3.2.1"/>
    </reaction>
</comment>
<dbReference type="AlphaFoldDB" id="F4A1M9"/>
<keyword evidence="5 6" id="KW-0456">Lyase</keyword>
<name>F4A1M9_MAHA5</name>
<dbReference type="PANTHER" id="PTHR43814:SF1">
    <property type="entry name" value="ARGININOSUCCINATE LYASE"/>
    <property type="match status" value="1"/>
</dbReference>
<dbReference type="PRINTS" id="PR00149">
    <property type="entry name" value="FUMRATELYASE"/>
</dbReference>
<feature type="domain" description="Fumarate lyase N-terminal" evidence="7">
    <location>
        <begin position="6"/>
        <end position="300"/>
    </location>
</feature>
<dbReference type="EC" id="4.3.2.1" evidence="2 6"/>
<dbReference type="eggNOG" id="COG0165">
    <property type="taxonomic scope" value="Bacteria"/>
</dbReference>
<comment type="similarity">
    <text evidence="6">Belongs to the lyase 1 family. Argininosuccinate lyase subfamily.</text>
</comment>
<dbReference type="InterPro" id="IPR000362">
    <property type="entry name" value="Fumarate_lyase_fam"/>
</dbReference>
<dbReference type="FunFam" id="1.20.200.10:FF:000015">
    <property type="entry name" value="argininosuccinate lyase isoform X2"/>
    <property type="match status" value="1"/>
</dbReference>
<dbReference type="Proteomes" id="UP000008457">
    <property type="component" value="Chromosome"/>
</dbReference>
<dbReference type="STRING" id="697281.Mahau_1903"/>
<keyword evidence="3 6" id="KW-0055">Arginine biosynthesis</keyword>
<dbReference type="InterPro" id="IPR020557">
    <property type="entry name" value="Fumarate_lyase_CS"/>
</dbReference>
<dbReference type="Pfam" id="PF14698">
    <property type="entry name" value="ASL_C2"/>
    <property type="match status" value="1"/>
</dbReference>
<gene>
    <name evidence="6" type="primary">argH</name>
    <name evidence="9" type="ordered locus">Mahau_1903</name>
</gene>
<dbReference type="SUPFAM" id="SSF48557">
    <property type="entry name" value="L-aspartase-like"/>
    <property type="match status" value="1"/>
</dbReference>
<dbReference type="Pfam" id="PF00206">
    <property type="entry name" value="Lyase_1"/>
    <property type="match status" value="1"/>
</dbReference>
<dbReference type="Gene3D" id="1.10.40.30">
    <property type="entry name" value="Fumarase/aspartase (C-terminal domain)"/>
    <property type="match status" value="1"/>
</dbReference>
<dbReference type="GO" id="GO:0042450">
    <property type="term" value="P:L-arginine biosynthetic process via ornithine"/>
    <property type="evidence" value="ECO:0007669"/>
    <property type="project" value="UniProtKB-UniRule"/>
</dbReference>
<organism evidence="9 10">
    <name type="scientific">Mahella australiensis (strain DSM 15567 / CIP 107919 / 50-1 BON)</name>
    <dbReference type="NCBI Taxonomy" id="697281"/>
    <lineage>
        <taxon>Bacteria</taxon>
        <taxon>Bacillati</taxon>
        <taxon>Bacillota</taxon>
        <taxon>Clostridia</taxon>
        <taxon>Thermoanaerobacterales</taxon>
        <taxon>Thermoanaerobacterales Family IV. Incertae Sedis</taxon>
        <taxon>Mahella</taxon>
    </lineage>
</organism>
<evidence type="ECO:0000256" key="5">
    <source>
        <dbReference type="ARBA" id="ARBA00023239"/>
    </source>
</evidence>
<dbReference type="CDD" id="cd01359">
    <property type="entry name" value="Argininosuccinate_lyase"/>
    <property type="match status" value="1"/>
</dbReference>
<evidence type="ECO:0000259" key="8">
    <source>
        <dbReference type="Pfam" id="PF14698"/>
    </source>
</evidence>
<dbReference type="KEGG" id="mas:Mahau_1903"/>
<dbReference type="RefSeq" id="WP_013781507.1">
    <property type="nucleotide sequence ID" value="NC_015520.1"/>
</dbReference>
<evidence type="ECO:0000256" key="3">
    <source>
        <dbReference type="ARBA" id="ARBA00022571"/>
    </source>
</evidence>
<dbReference type="Gene3D" id="1.10.275.10">
    <property type="entry name" value="Fumarase/aspartase (N-terminal domain)"/>
    <property type="match status" value="1"/>
</dbReference>
<reference evidence="10" key="1">
    <citation type="submission" date="2010-11" db="EMBL/GenBank/DDBJ databases">
        <title>The complete genome of Mahella australiensis DSM 15567.</title>
        <authorList>
            <consortium name="US DOE Joint Genome Institute (JGI-PGF)"/>
            <person name="Lucas S."/>
            <person name="Copeland A."/>
            <person name="Lapidus A."/>
            <person name="Bruce D."/>
            <person name="Goodwin L."/>
            <person name="Pitluck S."/>
            <person name="Kyrpides N."/>
            <person name="Mavromatis K."/>
            <person name="Pagani I."/>
            <person name="Ivanova N."/>
            <person name="Teshima H."/>
            <person name="Brettin T."/>
            <person name="Detter J.C."/>
            <person name="Han C."/>
            <person name="Tapia R."/>
            <person name="Land M."/>
            <person name="Hauser L."/>
            <person name="Markowitz V."/>
            <person name="Cheng J.-F."/>
            <person name="Hugenholtz P."/>
            <person name="Woyke T."/>
            <person name="Wu D."/>
            <person name="Spring S."/>
            <person name="Pukall R."/>
            <person name="Steenblock K."/>
            <person name="Schneider S."/>
            <person name="Klenk H.-P."/>
            <person name="Eisen J.A."/>
        </authorList>
    </citation>
    <scope>NUCLEOTIDE SEQUENCE [LARGE SCALE GENOMIC DNA]</scope>
    <source>
        <strain evidence="10">DSM 15567 / CIP 107919 / 50-1 BON</strain>
    </source>
</reference>